<evidence type="ECO:0000313" key="2">
    <source>
        <dbReference type="EMBL" id="MET3694210.1"/>
    </source>
</evidence>
<proteinExistence type="predicted"/>
<comment type="caution">
    <text evidence="2">The sequence shown here is derived from an EMBL/GenBank/DDBJ whole genome shotgun (WGS) entry which is preliminary data.</text>
</comment>
<dbReference type="Pfam" id="PF13672">
    <property type="entry name" value="PP2C_2"/>
    <property type="match status" value="1"/>
</dbReference>
<protein>
    <recommendedName>
        <fullName evidence="1">PPM-type phosphatase domain-containing protein</fullName>
    </recommendedName>
</protein>
<feature type="domain" description="PPM-type phosphatase" evidence="1">
    <location>
        <begin position="8"/>
        <end position="156"/>
    </location>
</feature>
<reference evidence="2 3" key="1">
    <citation type="submission" date="2024-06" db="EMBL/GenBank/DDBJ databases">
        <title>Genomic Encyclopedia of Type Strains, Phase IV (KMG-IV): sequencing the most valuable type-strain genomes for metagenomic binning, comparative biology and taxonomic classification.</title>
        <authorList>
            <person name="Goeker M."/>
        </authorList>
    </citation>
    <scope>NUCLEOTIDE SEQUENCE [LARGE SCALE GENOMIC DNA]</scope>
    <source>
        <strain evidence="2 3">DSM 21331</strain>
    </source>
</reference>
<keyword evidence="3" id="KW-1185">Reference proteome</keyword>
<evidence type="ECO:0000259" key="1">
    <source>
        <dbReference type="Pfam" id="PF13672"/>
    </source>
</evidence>
<dbReference type="InterPro" id="IPR001932">
    <property type="entry name" value="PPM-type_phosphatase-like_dom"/>
</dbReference>
<evidence type="ECO:0000313" key="3">
    <source>
        <dbReference type="Proteomes" id="UP001549145"/>
    </source>
</evidence>
<accession>A0ABV2L8P3</accession>
<gene>
    <name evidence="2" type="ORF">ABID43_003769</name>
</gene>
<dbReference type="EMBL" id="JBEPMM010000012">
    <property type="protein sequence ID" value="MET3694210.1"/>
    <property type="molecule type" value="Genomic_DNA"/>
</dbReference>
<name>A0ABV2L8P3_9HYPH</name>
<sequence>MSAVDEARARDWLDEIRDRINRRANVLGDMPRSFAATMVGAIIADDAAVVVHVGDGACACRIEGETEWRVPSWPAQGEYAATTYFVTDDPEPRVNVVALDGRIEEVAVFTDGMERLALDFGARVAFDRFFESMFPVLRRTSEGRQRRLSMDLRNFLDSAQVTDRTEDDKTLVLARRIPRGIAASLATARID</sequence>
<dbReference type="Proteomes" id="UP001549145">
    <property type="component" value="Unassembled WGS sequence"/>
</dbReference>
<organism evidence="2 3">
    <name type="scientific">Methylobacterium goesingense</name>
    <dbReference type="NCBI Taxonomy" id="243690"/>
    <lineage>
        <taxon>Bacteria</taxon>
        <taxon>Pseudomonadati</taxon>
        <taxon>Pseudomonadota</taxon>
        <taxon>Alphaproteobacteria</taxon>
        <taxon>Hyphomicrobiales</taxon>
        <taxon>Methylobacteriaceae</taxon>
        <taxon>Methylobacterium</taxon>
    </lineage>
</organism>